<dbReference type="EMBL" id="AQGS01000024">
    <property type="protein sequence ID" value="EPS44951.1"/>
    <property type="molecule type" value="Genomic_DNA"/>
</dbReference>
<evidence type="ECO:0000313" key="1">
    <source>
        <dbReference type="EMBL" id="EPS44951.1"/>
    </source>
</evidence>
<organism evidence="1 2">
    <name type="scientific">Dactylellina haptotyla (strain CBS 200.50)</name>
    <name type="common">Nematode-trapping fungus</name>
    <name type="synonym">Monacrosporium haptotylum</name>
    <dbReference type="NCBI Taxonomy" id="1284197"/>
    <lineage>
        <taxon>Eukaryota</taxon>
        <taxon>Fungi</taxon>
        <taxon>Dikarya</taxon>
        <taxon>Ascomycota</taxon>
        <taxon>Pezizomycotina</taxon>
        <taxon>Orbiliomycetes</taxon>
        <taxon>Orbiliales</taxon>
        <taxon>Orbiliaceae</taxon>
        <taxon>Dactylellina</taxon>
    </lineage>
</organism>
<protein>
    <submittedName>
        <fullName evidence="1">Uncharacterized protein</fullName>
    </submittedName>
</protein>
<gene>
    <name evidence="1" type="ORF">H072_1004</name>
</gene>
<reference evidence="2" key="2">
    <citation type="submission" date="2013-04" db="EMBL/GenBank/DDBJ databases">
        <title>Genomic mechanisms accounting for the adaptation to parasitism in nematode-trapping fungi.</title>
        <authorList>
            <person name="Ahren D.G."/>
        </authorList>
    </citation>
    <scope>NUCLEOTIDE SEQUENCE [LARGE SCALE GENOMIC DNA]</scope>
    <source>
        <strain evidence="2">CBS 200.50</strain>
    </source>
</reference>
<name>S8AVF5_DACHA</name>
<reference evidence="1 2" key="1">
    <citation type="journal article" date="2013" name="PLoS Genet.">
        <title>Genomic mechanisms accounting for the adaptation to parasitism in nematode-trapping fungi.</title>
        <authorList>
            <person name="Meerupati T."/>
            <person name="Andersson K.M."/>
            <person name="Friman E."/>
            <person name="Kumar D."/>
            <person name="Tunlid A."/>
            <person name="Ahren D."/>
        </authorList>
    </citation>
    <scope>NUCLEOTIDE SEQUENCE [LARGE SCALE GENOMIC DNA]</scope>
    <source>
        <strain evidence="1 2">CBS 200.50</strain>
    </source>
</reference>
<dbReference type="HOGENOM" id="CLU_1304811_0_0_1"/>
<sequence length="211" mass="24102">MISGAFISVLKRRLVSTPHHSHWRTPIVRLTAICPRNFTSQNPSGVAATIISEFQRANVRFTSSGVKLFEQTYAEASSNILASSGDLYELLHKMVLTSNTPDMLWYRDLNTAGVRQWRSYEAYKLCITFKVYKIWEALCKNDGIFKQLIDDEEKSFRNLSGCCMTSELLWWWLDMVVRNSLVERDDVDKLPEPSMLRDVVIGSGDLGSPEI</sequence>
<accession>S8AVF5</accession>
<evidence type="ECO:0000313" key="2">
    <source>
        <dbReference type="Proteomes" id="UP000015100"/>
    </source>
</evidence>
<keyword evidence="2" id="KW-1185">Reference proteome</keyword>
<comment type="caution">
    <text evidence="1">The sequence shown here is derived from an EMBL/GenBank/DDBJ whole genome shotgun (WGS) entry which is preliminary data.</text>
</comment>
<dbReference type="AlphaFoldDB" id="S8AVF5"/>
<dbReference type="Proteomes" id="UP000015100">
    <property type="component" value="Unassembled WGS sequence"/>
</dbReference>
<proteinExistence type="predicted"/>
<dbReference type="OrthoDB" id="5403060at2759"/>